<dbReference type="AlphaFoldDB" id="A0A193QKK2"/>
<proteinExistence type="predicted"/>
<reference evidence="1 2" key="1">
    <citation type="submission" date="2015-05" db="EMBL/GenBank/DDBJ databases">
        <authorList>
            <person name="Goodhead I."/>
        </authorList>
    </citation>
    <scope>NUCLEOTIDE SEQUENCE [LARGE SCALE GENOMIC DNA]</scope>
    <source>
        <strain evidence="2">morsitans</strain>
    </source>
</reference>
<protein>
    <submittedName>
        <fullName evidence="1">Uncharacterized protein</fullName>
    </submittedName>
</protein>
<sequence>MLNMAGCISWPRSKPRVATPPSFSLLATNKQGAVAKRRPLCHLATAACFTAAAYPARAAPLTTVA</sequence>
<dbReference type="Proteomes" id="UP000245838">
    <property type="component" value="Chromosome sggmmb4_Chromosome"/>
</dbReference>
<accession>A0A193QKK2</accession>
<dbReference type="EMBL" id="LN854557">
    <property type="protein sequence ID" value="CRL45706.1"/>
    <property type="molecule type" value="Genomic_DNA"/>
</dbReference>
<evidence type="ECO:0000313" key="1">
    <source>
        <dbReference type="EMBL" id="CRL45706.1"/>
    </source>
</evidence>
<name>A0A193QKK2_SODGM</name>
<organism evidence="1 2">
    <name type="scientific">Sodalis glossinidius (strain morsitans)</name>
    <dbReference type="NCBI Taxonomy" id="343509"/>
    <lineage>
        <taxon>Bacteria</taxon>
        <taxon>Pseudomonadati</taxon>
        <taxon>Pseudomonadota</taxon>
        <taxon>Gammaproteobacteria</taxon>
        <taxon>Enterobacterales</taxon>
        <taxon>Bruguierivoracaceae</taxon>
        <taxon>Sodalis</taxon>
    </lineage>
</organism>
<evidence type="ECO:0000313" key="2">
    <source>
        <dbReference type="Proteomes" id="UP000245838"/>
    </source>
</evidence>
<gene>
    <name evidence="1" type="ORF">SGGMMB4_03703</name>
</gene>